<dbReference type="PRINTS" id="PR00706">
    <property type="entry name" value="PYROGLUPTASE"/>
</dbReference>
<keyword evidence="2" id="KW-0963">Cytoplasm</keyword>
<dbReference type="EMBL" id="MU004234">
    <property type="protein sequence ID" value="KAF2670286.1"/>
    <property type="molecule type" value="Genomic_DNA"/>
</dbReference>
<proteinExistence type="inferred from homology"/>
<evidence type="ECO:0000256" key="4">
    <source>
        <dbReference type="ARBA" id="ARBA00022801"/>
    </source>
</evidence>
<organism evidence="6 7">
    <name type="scientific">Microthyrium microscopicum</name>
    <dbReference type="NCBI Taxonomy" id="703497"/>
    <lineage>
        <taxon>Eukaryota</taxon>
        <taxon>Fungi</taxon>
        <taxon>Dikarya</taxon>
        <taxon>Ascomycota</taxon>
        <taxon>Pezizomycotina</taxon>
        <taxon>Dothideomycetes</taxon>
        <taxon>Dothideomycetes incertae sedis</taxon>
        <taxon>Microthyriales</taxon>
        <taxon>Microthyriaceae</taxon>
        <taxon>Microthyrium</taxon>
    </lineage>
</organism>
<keyword evidence="4" id="KW-0378">Hydrolase</keyword>
<evidence type="ECO:0000256" key="3">
    <source>
        <dbReference type="ARBA" id="ARBA00022670"/>
    </source>
</evidence>
<dbReference type="OrthoDB" id="407146at2759"/>
<dbReference type="GO" id="GO:0005829">
    <property type="term" value="C:cytosol"/>
    <property type="evidence" value="ECO:0007669"/>
    <property type="project" value="InterPro"/>
</dbReference>
<sequence length="210" mass="23358">MEAEKVKVLLTGFGPFLDVKVNPAWEIVSRLPSTLDNTYPPIEIVTQQEPLNAAYHDIAATIPTLIEQHNPDVVILVGCAMERTYFAVEKGAFRDGYHQFPDVARKVITKAESKKLWSKSPDRLDSGIDIESVVAGWKSKVGKAVDVRGSNDVGEYVCGFAYYVGLEHEWKLGKPRNVLFYHVPPLDEHGKTDKGNEVTIGLIKTVAEHL</sequence>
<name>A0A6A6UF80_9PEZI</name>
<dbReference type="InterPro" id="IPR036440">
    <property type="entry name" value="Peptidase_C15-like_sf"/>
</dbReference>
<dbReference type="Pfam" id="PF01470">
    <property type="entry name" value="Peptidase_C15"/>
    <property type="match status" value="1"/>
</dbReference>
<dbReference type="Gene3D" id="3.40.630.20">
    <property type="entry name" value="Peptidase C15, pyroglutamyl peptidase I-like"/>
    <property type="match status" value="1"/>
</dbReference>
<dbReference type="PANTHER" id="PTHR23402:SF1">
    <property type="entry name" value="PYROGLUTAMYL-PEPTIDASE I"/>
    <property type="match status" value="1"/>
</dbReference>
<dbReference type="AlphaFoldDB" id="A0A6A6UF80"/>
<keyword evidence="5" id="KW-0788">Thiol protease</keyword>
<evidence type="ECO:0000256" key="1">
    <source>
        <dbReference type="ARBA" id="ARBA00006641"/>
    </source>
</evidence>
<evidence type="ECO:0000313" key="7">
    <source>
        <dbReference type="Proteomes" id="UP000799302"/>
    </source>
</evidence>
<protein>
    <submittedName>
        <fullName evidence="6">Peptidase C15, pyroglutamyl peptidase I-like protein</fullName>
    </submittedName>
</protein>
<keyword evidence="7" id="KW-1185">Reference proteome</keyword>
<dbReference type="Proteomes" id="UP000799302">
    <property type="component" value="Unassembled WGS sequence"/>
</dbReference>
<comment type="similarity">
    <text evidence="1">Belongs to the peptidase C15 family.</text>
</comment>
<gene>
    <name evidence="6" type="ORF">BT63DRAFT_478456</name>
</gene>
<reference evidence="6" key="1">
    <citation type="journal article" date="2020" name="Stud. Mycol.">
        <title>101 Dothideomycetes genomes: a test case for predicting lifestyles and emergence of pathogens.</title>
        <authorList>
            <person name="Haridas S."/>
            <person name="Albert R."/>
            <person name="Binder M."/>
            <person name="Bloem J."/>
            <person name="Labutti K."/>
            <person name="Salamov A."/>
            <person name="Andreopoulos B."/>
            <person name="Baker S."/>
            <person name="Barry K."/>
            <person name="Bills G."/>
            <person name="Bluhm B."/>
            <person name="Cannon C."/>
            <person name="Castanera R."/>
            <person name="Culley D."/>
            <person name="Daum C."/>
            <person name="Ezra D."/>
            <person name="Gonzalez J."/>
            <person name="Henrissat B."/>
            <person name="Kuo A."/>
            <person name="Liang C."/>
            <person name="Lipzen A."/>
            <person name="Lutzoni F."/>
            <person name="Magnuson J."/>
            <person name="Mondo S."/>
            <person name="Nolan M."/>
            <person name="Ohm R."/>
            <person name="Pangilinan J."/>
            <person name="Park H.-J."/>
            <person name="Ramirez L."/>
            <person name="Alfaro M."/>
            <person name="Sun H."/>
            <person name="Tritt A."/>
            <person name="Yoshinaga Y."/>
            <person name="Zwiers L.-H."/>
            <person name="Turgeon B."/>
            <person name="Goodwin S."/>
            <person name="Spatafora J."/>
            <person name="Crous P."/>
            <person name="Grigoriev I."/>
        </authorList>
    </citation>
    <scope>NUCLEOTIDE SEQUENCE</scope>
    <source>
        <strain evidence="6">CBS 115976</strain>
    </source>
</reference>
<keyword evidence="3" id="KW-0645">Protease</keyword>
<evidence type="ECO:0000256" key="5">
    <source>
        <dbReference type="ARBA" id="ARBA00022807"/>
    </source>
</evidence>
<accession>A0A6A6UF80</accession>
<dbReference type="InterPro" id="IPR000816">
    <property type="entry name" value="Peptidase_C15"/>
</dbReference>
<evidence type="ECO:0000313" key="6">
    <source>
        <dbReference type="EMBL" id="KAF2670286.1"/>
    </source>
</evidence>
<evidence type="ECO:0000256" key="2">
    <source>
        <dbReference type="ARBA" id="ARBA00022490"/>
    </source>
</evidence>
<dbReference type="PANTHER" id="PTHR23402">
    <property type="entry name" value="PROTEASE FAMILY C15 PYROGLUTAMYL-PEPTIDASE I-RELATED"/>
    <property type="match status" value="1"/>
</dbReference>
<dbReference type="GO" id="GO:0006508">
    <property type="term" value="P:proteolysis"/>
    <property type="evidence" value="ECO:0007669"/>
    <property type="project" value="UniProtKB-KW"/>
</dbReference>
<dbReference type="GO" id="GO:0016920">
    <property type="term" value="F:pyroglutamyl-peptidase activity"/>
    <property type="evidence" value="ECO:0007669"/>
    <property type="project" value="InterPro"/>
</dbReference>
<dbReference type="InterPro" id="IPR016125">
    <property type="entry name" value="Peptidase_C15-like"/>
</dbReference>
<dbReference type="SUPFAM" id="SSF53182">
    <property type="entry name" value="Pyrrolidone carboxyl peptidase (pyroglutamate aminopeptidase)"/>
    <property type="match status" value="1"/>
</dbReference>